<keyword evidence="5" id="KW-1185">Reference proteome</keyword>
<organism evidence="4 5">
    <name type="scientific">Paenibacillus shirakamiensis</name>
    <dbReference type="NCBI Taxonomy" id="1265935"/>
    <lineage>
        <taxon>Bacteria</taxon>
        <taxon>Bacillati</taxon>
        <taxon>Bacillota</taxon>
        <taxon>Bacilli</taxon>
        <taxon>Bacillales</taxon>
        <taxon>Paenibacillaceae</taxon>
        <taxon>Paenibacillus</taxon>
    </lineage>
</organism>
<dbReference type="Gene3D" id="3.90.1150.10">
    <property type="entry name" value="Aspartate Aminotransferase, domain 1"/>
    <property type="match status" value="1"/>
</dbReference>
<evidence type="ECO:0000256" key="1">
    <source>
        <dbReference type="ARBA" id="ARBA00022898"/>
    </source>
</evidence>
<accession>A0ABS4JJR2</accession>
<comment type="similarity">
    <text evidence="2 3">Belongs to the DegT/DnrJ/EryC1 family.</text>
</comment>
<dbReference type="Pfam" id="PF01041">
    <property type="entry name" value="DegT_DnrJ_EryC1"/>
    <property type="match status" value="1"/>
</dbReference>
<evidence type="ECO:0000256" key="3">
    <source>
        <dbReference type="RuleBase" id="RU004508"/>
    </source>
</evidence>
<dbReference type="RefSeq" id="WP_245339314.1">
    <property type="nucleotide sequence ID" value="NZ_JAGGLD010000005.1"/>
</dbReference>
<dbReference type="InterPro" id="IPR000653">
    <property type="entry name" value="DegT/StrS_aminotransferase"/>
</dbReference>
<dbReference type="InterPro" id="IPR015422">
    <property type="entry name" value="PyrdxlP-dep_Trfase_small"/>
</dbReference>
<dbReference type="InterPro" id="IPR015421">
    <property type="entry name" value="PyrdxlP-dep_Trfase_major"/>
</dbReference>
<reference evidence="4 5" key="1">
    <citation type="submission" date="2021-03" db="EMBL/GenBank/DDBJ databases">
        <title>Genomic Encyclopedia of Type Strains, Phase IV (KMG-IV): sequencing the most valuable type-strain genomes for metagenomic binning, comparative biology and taxonomic classification.</title>
        <authorList>
            <person name="Goeker M."/>
        </authorList>
    </citation>
    <scope>NUCLEOTIDE SEQUENCE [LARGE SCALE GENOMIC DNA]</scope>
    <source>
        <strain evidence="4 5">DSM 26806</strain>
    </source>
</reference>
<keyword evidence="1 3" id="KW-0663">Pyridoxal phosphate</keyword>
<name>A0ABS4JJR2_9BACL</name>
<dbReference type="Gene3D" id="3.40.640.10">
    <property type="entry name" value="Type I PLP-dependent aspartate aminotransferase-like (Major domain)"/>
    <property type="match status" value="1"/>
</dbReference>
<comment type="caution">
    <text evidence="4">The sequence shown here is derived from an EMBL/GenBank/DDBJ whole genome shotgun (WGS) entry which is preliminary data.</text>
</comment>
<dbReference type="PANTHER" id="PTHR30244:SF36">
    <property type="entry name" value="3-OXO-GLUCOSE-6-PHOSPHATE:GLUTAMATE AMINOTRANSFERASE"/>
    <property type="match status" value="1"/>
</dbReference>
<dbReference type="CDD" id="cd00616">
    <property type="entry name" value="AHBA_syn"/>
    <property type="match status" value="1"/>
</dbReference>
<dbReference type="Proteomes" id="UP001519288">
    <property type="component" value="Unassembled WGS sequence"/>
</dbReference>
<protein>
    <submittedName>
        <fullName evidence="4">dTDP-4-amino-4,6-dideoxygalactose transaminase</fullName>
    </submittedName>
</protein>
<evidence type="ECO:0000313" key="5">
    <source>
        <dbReference type="Proteomes" id="UP001519288"/>
    </source>
</evidence>
<dbReference type="PANTHER" id="PTHR30244">
    <property type="entry name" value="TRANSAMINASE"/>
    <property type="match status" value="1"/>
</dbReference>
<dbReference type="SUPFAM" id="SSF53383">
    <property type="entry name" value="PLP-dependent transferases"/>
    <property type="match status" value="1"/>
</dbReference>
<dbReference type="InterPro" id="IPR015424">
    <property type="entry name" value="PyrdxlP-dep_Trfase"/>
</dbReference>
<dbReference type="PIRSF" id="PIRSF000390">
    <property type="entry name" value="PLP_StrS"/>
    <property type="match status" value="1"/>
</dbReference>
<sequence>MEQPVIFNRIPVLDLGKEVEELKPQILSALTEVLDKGAFIMGENVTRFEEEAASYLGVRHAVALNSGTDALVLALLAVGVGPGDEVIVPPFTFFATAEAVSQVGATPVFADVNAHDFNINIASIEEHISARTKAIIPVHLFGQPADLDDLRRLADAHQLLIIEDTAQAFGAEYKGQKVSGLGDIGTLSFFPSKNLGTYGDGGMLVTNRADYADKVRKLRAHGSTKKYFNEMVGYNSRLDEMQAAILRVKLPYVTGWNEARRRVADVYQQQLKGISGLLLPQENKDTMHVYHQFTLRVQEGRRDELKTALDQKGISTVIYYPLPVHKLPVYAHLNLVLPVSEQLSSEVLSLPMGPYLDNEVQEYVCESIIEALR</sequence>
<dbReference type="EMBL" id="JAGGLD010000005">
    <property type="protein sequence ID" value="MBP2001951.1"/>
    <property type="molecule type" value="Genomic_DNA"/>
</dbReference>
<evidence type="ECO:0000256" key="2">
    <source>
        <dbReference type="ARBA" id="ARBA00037999"/>
    </source>
</evidence>
<evidence type="ECO:0000313" key="4">
    <source>
        <dbReference type="EMBL" id="MBP2001951.1"/>
    </source>
</evidence>
<gene>
    <name evidence="4" type="ORF">J2Z69_003007</name>
</gene>
<proteinExistence type="inferred from homology"/>